<evidence type="ECO:0000256" key="5">
    <source>
        <dbReference type="SAM" id="Coils"/>
    </source>
</evidence>
<feature type="domain" description="Gram-positive cocci surface proteins LPxTG" evidence="7">
    <location>
        <begin position="808"/>
        <end position="840"/>
    </location>
</feature>
<evidence type="ECO:0000313" key="9">
    <source>
        <dbReference type="Proteomes" id="UP000071533"/>
    </source>
</evidence>
<keyword evidence="5" id="KW-0175">Coiled coil</keyword>
<evidence type="ECO:0000256" key="6">
    <source>
        <dbReference type="SAM" id="Phobius"/>
    </source>
</evidence>
<dbReference type="Proteomes" id="UP000071533">
    <property type="component" value="Unassembled WGS sequence"/>
</dbReference>
<evidence type="ECO:0000256" key="1">
    <source>
        <dbReference type="ARBA" id="ARBA00022512"/>
    </source>
</evidence>
<accession>A0A116M5S6</accession>
<protein>
    <submittedName>
        <fullName evidence="8">LPXTG cell wall surface protein</fullName>
    </submittedName>
</protein>
<dbReference type="EMBL" id="FIHS01000005">
    <property type="protein sequence ID" value="CYV29582.1"/>
    <property type="molecule type" value="Genomic_DNA"/>
</dbReference>
<feature type="coiled-coil region" evidence="5">
    <location>
        <begin position="616"/>
        <end position="695"/>
    </location>
</feature>
<keyword evidence="6" id="KW-0472">Membrane</keyword>
<keyword evidence="3" id="KW-0732">Signal</keyword>
<dbReference type="PANTHER" id="PTHR45615:SF80">
    <property type="entry name" value="GRIP DOMAIN-CONTAINING PROTEIN"/>
    <property type="match status" value="1"/>
</dbReference>
<keyword evidence="1" id="KW-0134">Cell wall</keyword>
<sequence>MCTEQLLCYNRLEQKFLFIKKLRGESYEKTKKVVESLAVTVAIGASVTNLQVNAEEIVTPVAESAETVVTATPTTISAEQVEQAKEVASADAEAVKVQDAVDKAAGEAVANETKAVEDLTEAVAKVSTAQDALPAAEADVATQTKAVTDAQAAVTKAEEVVASQEGDVAKAQATADAAKTAEAQASAKLEEAKAQPVVTAETVNAQIAETKSTIATKETEVAETTTAIAATDAKLASAKEAVANYKPTTVTETVATTNYVELTGADRDVEDVIREQFPDLNPADYARQLETVIFDGEDTQTIVLTPEQAAEYKATGSFTYVYDAKAVAEEAAKVIAELRRINGITLKPMRNTTQEALELKVTDSFVAFTQKRAQELLTNFSHGSSLVDPVNGYEMSRVGESLGRSIGSAKFDMTSAESNKKKILSHAEFAYNMILNWFSDYNNATGANFGHRLHMLSASGNIAIGMATGEDAQYFVLLSDGNPRAVTYEQSDVNGKLTQTFNGNRLKYLPKRTFNYVVSTVVDDSQALKDAVAKLEAEKSALLMQQAQVTETLNQALISLASLEQAKTDVTLANTKRTVAIAEAQDAFDKASAAAKTAATNLQQVLASYEASLSSLSTAKGDVKVAQDKLATAQAKVTELKALLANQDQLLADLDAAKIRLEDTTLAKSESSALLAELTAKAKASQTEADRLATLFALQEQFNTVITDDTVTATPKDAPTVNEKPALNIDDVIKETPKDEQTVSDLPVVKTDTDKELDLTVIGEEGNTDKEKTVVAPTVYKPQPGVTVQQTTSGEKVTYSRVERAHSLPNTGSEDNIVLMGIGFVLAGLGLAGARRRRHG</sequence>
<feature type="transmembrane region" description="Helical" evidence="6">
    <location>
        <begin position="817"/>
        <end position="834"/>
    </location>
</feature>
<evidence type="ECO:0000256" key="2">
    <source>
        <dbReference type="ARBA" id="ARBA00022525"/>
    </source>
</evidence>
<organism evidence="8 9">
    <name type="scientific">Streptococcus suis</name>
    <dbReference type="NCBI Taxonomy" id="1307"/>
    <lineage>
        <taxon>Bacteria</taxon>
        <taxon>Bacillati</taxon>
        <taxon>Bacillota</taxon>
        <taxon>Bacilli</taxon>
        <taxon>Lactobacillales</taxon>
        <taxon>Streptococcaceae</taxon>
        <taxon>Streptococcus</taxon>
    </lineage>
</organism>
<evidence type="ECO:0000256" key="3">
    <source>
        <dbReference type="ARBA" id="ARBA00022729"/>
    </source>
</evidence>
<gene>
    <name evidence="8" type="ORF">ERS132431_00523</name>
</gene>
<dbReference type="PANTHER" id="PTHR45615">
    <property type="entry name" value="MYOSIN HEAVY CHAIN, NON-MUSCLE"/>
    <property type="match status" value="1"/>
</dbReference>
<proteinExistence type="predicted"/>
<dbReference type="NCBIfam" id="TIGR01167">
    <property type="entry name" value="LPXTG_anchor"/>
    <property type="match status" value="1"/>
</dbReference>
<keyword evidence="4" id="KW-0572">Peptidoglycan-anchor</keyword>
<keyword evidence="6" id="KW-0812">Transmembrane</keyword>
<dbReference type="PROSITE" id="PS50847">
    <property type="entry name" value="GRAM_POS_ANCHORING"/>
    <property type="match status" value="1"/>
</dbReference>
<evidence type="ECO:0000256" key="4">
    <source>
        <dbReference type="ARBA" id="ARBA00023088"/>
    </source>
</evidence>
<evidence type="ECO:0000313" key="8">
    <source>
        <dbReference type="EMBL" id="CYV29582.1"/>
    </source>
</evidence>
<dbReference type="InterPro" id="IPR019931">
    <property type="entry name" value="LPXTG_anchor"/>
</dbReference>
<dbReference type="Pfam" id="PF00746">
    <property type="entry name" value="Gram_pos_anchor"/>
    <property type="match status" value="1"/>
</dbReference>
<name>A0A116M5S6_STRSU</name>
<reference evidence="8 9" key="1">
    <citation type="submission" date="2016-02" db="EMBL/GenBank/DDBJ databases">
        <authorList>
            <consortium name="Pathogen Informatics"/>
        </authorList>
    </citation>
    <scope>NUCLEOTIDE SEQUENCE [LARGE SCALE GENOMIC DNA]</scope>
    <source>
        <strain evidence="8 9">LSS69</strain>
    </source>
</reference>
<keyword evidence="2" id="KW-0964">Secreted</keyword>
<dbReference type="AlphaFoldDB" id="A0A116M5S6"/>
<keyword evidence="6" id="KW-1133">Transmembrane helix</keyword>
<evidence type="ECO:0000259" key="7">
    <source>
        <dbReference type="PROSITE" id="PS50847"/>
    </source>
</evidence>